<dbReference type="EMBL" id="CADEAL010000214">
    <property type="protein sequence ID" value="CAB1416536.1"/>
    <property type="molecule type" value="Genomic_DNA"/>
</dbReference>
<feature type="compositionally biased region" description="Low complexity" evidence="1">
    <location>
        <begin position="47"/>
        <end position="68"/>
    </location>
</feature>
<organism evidence="2 3">
    <name type="scientific">Pleuronectes platessa</name>
    <name type="common">European plaice</name>
    <dbReference type="NCBI Taxonomy" id="8262"/>
    <lineage>
        <taxon>Eukaryota</taxon>
        <taxon>Metazoa</taxon>
        <taxon>Chordata</taxon>
        <taxon>Craniata</taxon>
        <taxon>Vertebrata</taxon>
        <taxon>Euteleostomi</taxon>
        <taxon>Actinopterygii</taxon>
        <taxon>Neopterygii</taxon>
        <taxon>Teleostei</taxon>
        <taxon>Neoteleostei</taxon>
        <taxon>Acanthomorphata</taxon>
        <taxon>Carangaria</taxon>
        <taxon>Pleuronectiformes</taxon>
        <taxon>Pleuronectoidei</taxon>
        <taxon>Pleuronectidae</taxon>
        <taxon>Pleuronectes</taxon>
    </lineage>
</organism>
<comment type="caution">
    <text evidence="2">The sequence shown here is derived from an EMBL/GenBank/DDBJ whole genome shotgun (WGS) entry which is preliminary data.</text>
</comment>
<accession>A0A9N7Y8F1</accession>
<proteinExistence type="predicted"/>
<evidence type="ECO:0000256" key="1">
    <source>
        <dbReference type="SAM" id="MobiDB-lite"/>
    </source>
</evidence>
<evidence type="ECO:0000313" key="3">
    <source>
        <dbReference type="Proteomes" id="UP001153269"/>
    </source>
</evidence>
<feature type="region of interest" description="Disordered" evidence="1">
    <location>
        <begin position="41"/>
        <end position="69"/>
    </location>
</feature>
<sequence>MRRQTNGQVDIVRKRCNQKGITGTDGMTDRWHLQPGFVHGAQVGENGVSRGSRQPSSSSSSRRVSIPQFRLGPPCVSRTRLLSLLADMQDLLRCDARP</sequence>
<gene>
    <name evidence="2" type="ORF">PLEPLA_LOCUS4327</name>
</gene>
<dbReference type="AlphaFoldDB" id="A0A9N7Y8F1"/>
<protein>
    <submittedName>
        <fullName evidence="2">Uncharacterized protein</fullName>
    </submittedName>
</protein>
<keyword evidence="3" id="KW-1185">Reference proteome</keyword>
<name>A0A9N7Y8F1_PLEPL</name>
<dbReference type="Proteomes" id="UP001153269">
    <property type="component" value="Unassembled WGS sequence"/>
</dbReference>
<evidence type="ECO:0000313" key="2">
    <source>
        <dbReference type="EMBL" id="CAB1416536.1"/>
    </source>
</evidence>
<reference evidence="2" key="1">
    <citation type="submission" date="2020-03" db="EMBL/GenBank/DDBJ databases">
        <authorList>
            <person name="Weist P."/>
        </authorList>
    </citation>
    <scope>NUCLEOTIDE SEQUENCE</scope>
</reference>